<dbReference type="AlphaFoldDB" id="A0A518HNP6"/>
<evidence type="ECO:0000256" key="3">
    <source>
        <dbReference type="ARBA" id="ARBA00022777"/>
    </source>
</evidence>
<dbReference type="PROSITE" id="PS00107">
    <property type="entry name" value="PROTEIN_KINASE_ATP"/>
    <property type="match status" value="1"/>
</dbReference>
<protein>
    <submittedName>
        <fullName evidence="8">Serine/threonine-protein kinase PrkC</fullName>
        <ecNumber evidence="8">2.7.11.1</ecNumber>
    </submittedName>
</protein>
<feature type="domain" description="Protein kinase" evidence="7">
    <location>
        <begin position="105"/>
        <end position="371"/>
    </location>
</feature>
<dbReference type="PANTHER" id="PTHR43289:SF34">
    <property type="entry name" value="SERINE_THREONINE-PROTEIN KINASE YBDM-RELATED"/>
    <property type="match status" value="1"/>
</dbReference>
<keyword evidence="9" id="KW-1185">Reference proteome</keyword>
<dbReference type="InterPro" id="IPR017441">
    <property type="entry name" value="Protein_kinase_ATP_BS"/>
</dbReference>
<dbReference type="EC" id="2.7.11.1" evidence="8"/>
<dbReference type="SUPFAM" id="SSF56112">
    <property type="entry name" value="Protein kinase-like (PK-like)"/>
    <property type="match status" value="1"/>
</dbReference>
<evidence type="ECO:0000259" key="7">
    <source>
        <dbReference type="PROSITE" id="PS50011"/>
    </source>
</evidence>
<dbReference type="Pfam" id="PF00069">
    <property type="entry name" value="Pkinase"/>
    <property type="match status" value="1"/>
</dbReference>
<keyword evidence="2 5" id="KW-0547">Nucleotide-binding</keyword>
<dbReference type="Gene3D" id="3.30.200.20">
    <property type="entry name" value="Phosphorylase Kinase, domain 1"/>
    <property type="match status" value="1"/>
</dbReference>
<organism evidence="8 9">
    <name type="scientific">Stieleria neptunia</name>
    <dbReference type="NCBI Taxonomy" id="2527979"/>
    <lineage>
        <taxon>Bacteria</taxon>
        <taxon>Pseudomonadati</taxon>
        <taxon>Planctomycetota</taxon>
        <taxon>Planctomycetia</taxon>
        <taxon>Pirellulales</taxon>
        <taxon>Pirellulaceae</taxon>
        <taxon>Stieleria</taxon>
    </lineage>
</organism>
<dbReference type="InterPro" id="IPR011009">
    <property type="entry name" value="Kinase-like_dom_sf"/>
</dbReference>
<feature type="binding site" evidence="5">
    <location>
        <position position="134"/>
    </location>
    <ligand>
        <name>ATP</name>
        <dbReference type="ChEBI" id="CHEBI:30616"/>
    </ligand>
</feature>
<proteinExistence type="predicted"/>
<keyword evidence="1 8" id="KW-0808">Transferase</keyword>
<gene>
    <name evidence="8" type="primary">prkC_8</name>
    <name evidence="8" type="ORF">Enr13x_22980</name>
</gene>
<dbReference type="OrthoDB" id="6111975at2"/>
<sequence>MIAMRRNCLEPDELRRVLEGELPPEQFDSAISHLDTCETCRTAAERFDGGLQAVGESKSSEDDARAGVQNETACQVALQQLLQQSSAILPATAAPPPPFEMLGPYRLLELIGSGGMGAVYLAEHQRLKRRCAIKLLPPERVTQAGWLDRFDREMTTIASLEHPHIVCATDAGHEAGWHYLVMEYLDGLDIGRVAGRIGQLDVADACEIVRQAALGLAHIHDSGLVHRDIKPSNLMLTQSGTIKLLDLGLVLDGDDPLAKDDRLTTVGHVMGTMPYMAPEQLADSRDVRPQSDMYSLGATLYRLIAGHPPHRSERGLAAQVLAITSSDAKPLDAIRNDVDRDVVSFVASMLSRDPAKRPASAMEVARQLESMTKPSHLKRLLRDAVRKHSADDLPRSTLLPSIVNSGGSKDRVGIKRWLMGAAAALCLIAATIVIKIQTDRGDLVIHSEHDDLTVLVKQGDEVVDQLTIESGKDNRKTLHKGTYQVEIVGGGDALALSDDVVTIGRGTGQSIDVVKRIEPRGQSLVEAPTPSLDSVRAEDLDPGIPLHAVRGPGVSPAPNGSVEIPAGSAMDFASFGGKSLSHWIEQIRTETEMEPLGEAIYAAIGGLQDLSRRSMSNASESEVVVKALLERAREFGGLNRKLPPLPGMNDQAITPSEHFMWCLTEVFAEPSFDVWYESSVQELIEGNVNSRAAVITCLHRRVRSAGGGGMYGGGMGGGGMGGFGGGYPGAAMDGTISKFTTNKLIRCCLSLATADAWSGMPVDQQKGAATRTREVLIVMPGSLGMGLSQEANDELTRVILSIPESERSDWEKGFVPNDAGDPTDSDGAAMEGYGMQSLGAAQDESADSAPETLFQGRDLASWMEALERERDVASLGEAMRAVETLSREADTQTRLAAANKTLSVARRLGGIVAGGKGDPNPSHSFMSSFLETFPRYCPNPGIDAIRSELSGGNTNSQTAAVWVLYNYLQSTDAGFGTLVAGERSDTWIKDQASTEQGREYVRVISDELLNFVDSLAPITPTANLSFSTQQHVRQLAMDSALHLSMEMDDPIAENERLRRYVVVQVASAMENKTTLEGQSLATFGQSKLKEQMLVAAIQVAQHDKDFGTSECWDFLATHFSMPADVREKIYWTMSDRYRDAFDRFKKAAPKSLLNEIHRTLNHPGYLSTRSDWYVMVIPFYADEFNPVEDAAKALQFFESSLDSQGPASEKLRTVVETAQQMVRERIALQSLIVD</sequence>
<dbReference type="Proteomes" id="UP000319004">
    <property type="component" value="Chromosome"/>
</dbReference>
<dbReference type="KEGG" id="snep:Enr13x_22980"/>
<dbReference type="SMART" id="SM00220">
    <property type="entry name" value="S_TKc"/>
    <property type="match status" value="1"/>
</dbReference>
<accession>A0A518HNP6</accession>
<dbReference type="PROSITE" id="PS50011">
    <property type="entry name" value="PROTEIN_KINASE_DOM"/>
    <property type="match status" value="1"/>
</dbReference>
<name>A0A518HNP6_9BACT</name>
<keyword evidence="3 8" id="KW-0418">Kinase</keyword>
<evidence type="ECO:0000313" key="8">
    <source>
        <dbReference type="EMBL" id="QDV42451.1"/>
    </source>
</evidence>
<keyword evidence="4 5" id="KW-0067">ATP-binding</keyword>
<dbReference type="InterPro" id="IPR008271">
    <property type="entry name" value="Ser/Thr_kinase_AS"/>
</dbReference>
<dbReference type="GO" id="GO:0005524">
    <property type="term" value="F:ATP binding"/>
    <property type="evidence" value="ECO:0007669"/>
    <property type="project" value="UniProtKB-UniRule"/>
</dbReference>
<evidence type="ECO:0000256" key="2">
    <source>
        <dbReference type="ARBA" id="ARBA00022741"/>
    </source>
</evidence>
<dbReference type="CDD" id="cd14014">
    <property type="entry name" value="STKc_PknB_like"/>
    <property type="match status" value="1"/>
</dbReference>
<dbReference type="EMBL" id="CP037423">
    <property type="protein sequence ID" value="QDV42451.1"/>
    <property type="molecule type" value="Genomic_DNA"/>
</dbReference>
<evidence type="ECO:0000313" key="9">
    <source>
        <dbReference type="Proteomes" id="UP000319004"/>
    </source>
</evidence>
<reference evidence="8 9" key="1">
    <citation type="submission" date="2019-03" db="EMBL/GenBank/DDBJ databases">
        <title>Deep-cultivation of Planctomycetes and their phenomic and genomic characterization uncovers novel biology.</title>
        <authorList>
            <person name="Wiegand S."/>
            <person name="Jogler M."/>
            <person name="Boedeker C."/>
            <person name="Pinto D."/>
            <person name="Vollmers J."/>
            <person name="Rivas-Marin E."/>
            <person name="Kohn T."/>
            <person name="Peeters S.H."/>
            <person name="Heuer A."/>
            <person name="Rast P."/>
            <person name="Oberbeckmann S."/>
            <person name="Bunk B."/>
            <person name="Jeske O."/>
            <person name="Meyerdierks A."/>
            <person name="Storesund J.E."/>
            <person name="Kallscheuer N."/>
            <person name="Luecker S."/>
            <person name="Lage O.M."/>
            <person name="Pohl T."/>
            <person name="Merkel B.J."/>
            <person name="Hornburger P."/>
            <person name="Mueller R.-W."/>
            <person name="Bruemmer F."/>
            <person name="Labrenz M."/>
            <person name="Spormann A.M."/>
            <person name="Op den Camp H."/>
            <person name="Overmann J."/>
            <person name="Amann R."/>
            <person name="Jetten M.S.M."/>
            <person name="Mascher T."/>
            <person name="Medema M.H."/>
            <person name="Devos D.P."/>
            <person name="Kaster A.-K."/>
            <person name="Ovreas L."/>
            <person name="Rohde M."/>
            <person name="Galperin M.Y."/>
            <person name="Jogler C."/>
        </authorList>
    </citation>
    <scope>NUCLEOTIDE SEQUENCE [LARGE SCALE GENOMIC DNA]</scope>
    <source>
        <strain evidence="8 9">Enr13</strain>
    </source>
</reference>
<dbReference type="PROSITE" id="PS00108">
    <property type="entry name" value="PROTEIN_KINASE_ST"/>
    <property type="match status" value="1"/>
</dbReference>
<dbReference type="InterPro" id="IPR000719">
    <property type="entry name" value="Prot_kinase_dom"/>
</dbReference>
<dbReference type="PANTHER" id="PTHR43289">
    <property type="entry name" value="MITOGEN-ACTIVATED PROTEIN KINASE KINASE KINASE 20-RELATED"/>
    <property type="match status" value="1"/>
</dbReference>
<feature type="region of interest" description="Disordered" evidence="6">
    <location>
        <begin position="810"/>
        <end position="831"/>
    </location>
</feature>
<dbReference type="GO" id="GO:0004674">
    <property type="term" value="F:protein serine/threonine kinase activity"/>
    <property type="evidence" value="ECO:0007669"/>
    <property type="project" value="UniProtKB-EC"/>
</dbReference>
<evidence type="ECO:0000256" key="5">
    <source>
        <dbReference type="PROSITE-ProRule" id="PRU10141"/>
    </source>
</evidence>
<dbReference type="Gene3D" id="1.10.510.10">
    <property type="entry name" value="Transferase(Phosphotransferase) domain 1"/>
    <property type="match status" value="1"/>
</dbReference>
<evidence type="ECO:0000256" key="4">
    <source>
        <dbReference type="ARBA" id="ARBA00022840"/>
    </source>
</evidence>
<evidence type="ECO:0000256" key="6">
    <source>
        <dbReference type="SAM" id="MobiDB-lite"/>
    </source>
</evidence>
<evidence type="ECO:0000256" key="1">
    <source>
        <dbReference type="ARBA" id="ARBA00022679"/>
    </source>
</evidence>